<evidence type="ECO:0000313" key="3">
    <source>
        <dbReference type="EMBL" id="BBN69574.1"/>
    </source>
</evidence>
<dbReference type="EMBL" id="AP020902">
    <property type="protein sequence ID" value="BBN68760.1"/>
    <property type="molecule type" value="Genomic_DNA"/>
</dbReference>
<dbReference type="EMBL" id="AP021067">
    <property type="protein sequence ID" value="BBN69070.1"/>
    <property type="molecule type" value="Genomic_DNA"/>
</dbReference>
<reference evidence="1" key="1">
    <citation type="journal article" date="2019" name="Science">
        <title>Mutation of a bHLH transcription factor allowed almond domestication.</title>
        <authorList>
            <person name="Sanchez-Perez R."/>
            <person name="Pavan S."/>
            <person name="Mazzeo R."/>
            <person name="Moldovan C."/>
            <person name="Aiese Cigliano R."/>
            <person name="Del Cueto J."/>
            <person name="Ricciardi F."/>
            <person name="Lotti C."/>
            <person name="Ricciardi L."/>
            <person name="Dicenta F."/>
            <person name="Lopez-Marques R.L."/>
            <person name="Lindberg Moller B."/>
        </authorList>
    </citation>
    <scope>NUCLEOTIDE SEQUENCE</scope>
</reference>
<evidence type="ECO:0000313" key="2">
    <source>
        <dbReference type="EMBL" id="BBN69070.1"/>
    </source>
</evidence>
<name>A0A5H2Y7S2_PRUDU</name>
<accession>A0A5H2Y7S2</accession>
<feature type="non-terminal residue" evidence="1">
    <location>
        <position position="1"/>
    </location>
</feature>
<dbReference type="EMBL" id="AP021362">
    <property type="protein sequence ID" value="BBN69574.1"/>
    <property type="molecule type" value="Genomic_DNA"/>
</dbReference>
<evidence type="ECO:0000313" key="1">
    <source>
        <dbReference type="EMBL" id="BBN68760.1"/>
    </source>
</evidence>
<organism evidence="1">
    <name type="scientific">Prunus dulcis</name>
    <name type="common">Almond</name>
    <name type="synonym">Amygdalus dulcis</name>
    <dbReference type="NCBI Taxonomy" id="3755"/>
    <lineage>
        <taxon>Eukaryota</taxon>
        <taxon>Viridiplantae</taxon>
        <taxon>Streptophyta</taxon>
        <taxon>Embryophyta</taxon>
        <taxon>Tracheophyta</taxon>
        <taxon>Spermatophyta</taxon>
        <taxon>Magnoliopsida</taxon>
        <taxon>eudicotyledons</taxon>
        <taxon>Gunneridae</taxon>
        <taxon>Pentapetalae</taxon>
        <taxon>rosids</taxon>
        <taxon>fabids</taxon>
        <taxon>Rosales</taxon>
        <taxon>Rosaceae</taxon>
        <taxon>Amygdaloideae</taxon>
        <taxon>Amygdaleae</taxon>
        <taxon>Prunus</taxon>
    </lineage>
</organism>
<proteinExistence type="predicted"/>
<dbReference type="AlphaFoldDB" id="A0A5H2Y7S2"/>
<protein>
    <submittedName>
        <fullName evidence="1">Uncharacterized protein</fullName>
    </submittedName>
</protein>
<gene>
    <name evidence="3" type="ORF">Prudu_1025S000100</name>
    <name evidence="1" type="ORF">Prudu_565S000100</name>
    <name evidence="2" type="ORF">Prudu_730S000100</name>
</gene>
<sequence length="152" mass="17073">PQFKHSNSKGPIMGDRYISQISAAAAELALGQGHTLTMASHQDELLGKILAIEKSLGKISEMEKTLGQLLDWFKSITQELRLLRPGPPITTRPLPCTVIENYNPNQVEAYVLYPRLQEASMSQPKQEEITARKPEIEAMQYEEATDVPISYY</sequence>